<keyword evidence="5" id="KW-0406">Ion transport</keyword>
<evidence type="ECO:0000256" key="5">
    <source>
        <dbReference type="ARBA" id="ARBA00023065"/>
    </source>
</evidence>
<organism evidence="8 9">
    <name type="scientific">Arachis hypogaea</name>
    <name type="common">Peanut</name>
    <dbReference type="NCBI Taxonomy" id="3818"/>
    <lineage>
        <taxon>Eukaryota</taxon>
        <taxon>Viridiplantae</taxon>
        <taxon>Streptophyta</taxon>
        <taxon>Embryophyta</taxon>
        <taxon>Tracheophyta</taxon>
        <taxon>Spermatophyta</taxon>
        <taxon>Magnoliopsida</taxon>
        <taxon>eudicotyledons</taxon>
        <taxon>Gunneridae</taxon>
        <taxon>Pentapetalae</taxon>
        <taxon>rosids</taxon>
        <taxon>fabids</taxon>
        <taxon>Fabales</taxon>
        <taxon>Fabaceae</taxon>
        <taxon>Papilionoideae</taxon>
        <taxon>50 kb inversion clade</taxon>
        <taxon>dalbergioids sensu lato</taxon>
        <taxon>Dalbergieae</taxon>
        <taxon>Pterocarpus clade</taxon>
        <taxon>Arachis</taxon>
    </lineage>
</organism>
<dbReference type="Proteomes" id="UP000289738">
    <property type="component" value="Chromosome B01"/>
</dbReference>
<keyword evidence="2" id="KW-0813">Transport</keyword>
<dbReference type="PANTHER" id="PTHR33281">
    <property type="entry name" value="UPF0187 PROTEIN YNEE"/>
    <property type="match status" value="1"/>
</dbReference>
<comment type="caution">
    <text evidence="8">The sequence shown here is derived from an EMBL/GenBank/DDBJ whole genome shotgun (WGS) entry which is preliminary data.</text>
</comment>
<name>A0A445AUN9_ARAHY</name>
<dbReference type="InterPro" id="IPR044669">
    <property type="entry name" value="YneE/VCCN1/2-like"/>
</dbReference>
<dbReference type="GO" id="GO:0016020">
    <property type="term" value="C:membrane"/>
    <property type="evidence" value="ECO:0007669"/>
    <property type="project" value="UniProtKB-SubCell"/>
</dbReference>
<evidence type="ECO:0000256" key="3">
    <source>
        <dbReference type="ARBA" id="ARBA00022692"/>
    </source>
</evidence>
<protein>
    <submittedName>
        <fullName evidence="8">Uncharacterized protein</fullName>
    </submittedName>
</protein>
<keyword evidence="4 7" id="KW-1133">Transmembrane helix</keyword>
<keyword evidence="9" id="KW-1185">Reference proteome</keyword>
<dbReference type="PANTHER" id="PTHR33281:SF1">
    <property type="entry name" value="VOLTAGE-DEPENDENT CHLORIDE CHANNEL 1, CHLOROPLASTIC"/>
    <property type="match status" value="1"/>
</dbReference>
<keyword evidence="3 7" id="KW-0812">Transmembrane</keyword>
<evidence type="ECO:0000256" key="6">
    <source>
        <dbReference type="ARBA" id="ARBA00023136"/>
    </source>
</evidence>
<accession>A0A445AUN9</accession>
<gene>
    <name evidence="8" type="ORF">Ahy_B01g054925</name>
</gene>
<evidence type="ECO:0000256" key="1">
    <source>
        <dbReference type="ARBA" id="ARBA00004141"/>
    </source>
</evidence>
<evidence type="ECO:0000313" key="9">
    <source>
        <dbReference type="Proteomes" id="UP000289738"/>
    </source>
</evidence>
<feature type="transmembrane region" description="Helical" evidence="7">
    <location>
        <begin position="123"/>
        <end position="140"/>
    </location>
</feature>
<feature type="transmembrane region" description="Helical" evidence="7">
    <location>
        <begin position="83"/>
        <end position="103"/>
    </location>
</feature>
<dbReference type="Pfam" id="PF25539">
    <property type="entry name" value="Bestrophin_2"/>
    <property type="match status" value="1"/>
</dbReference>
<dbReference type="EMBL" id="SDMP01000011">
    <property type="protein sequence ID" value="RYR30096.1"/>
    <property type="molecule type" value="Genomic_DNA"/>
</dbReference>
<evidence type="ECO:0000256" key="7">
    <source>
        <dbReference type="SAM" id="Phobius"/>
    </source>
</evidence>
<keyword evidence="6 7" id="KW-0472">Membrane</keyword>
<reference evidence="8 9" key="1">
    <citation type="submission" date="2019-01" db="EMBL/GenBank/DDBJ databases">
        <title>Sequencing of cultivated peanut Arachis hypogaea provides insights into genome evolution and oil improvement.</title>
        <authorList>
            <person name="Chen X."/>
        </authorList>
    </citation>
    <scope>NUCLEOTIDE SEQUENCE [LARGE SCALE GENOMIC DNA]</scope>
    <source>
        <strain evidence="9">cv. Fuhuasheng</strain>
        <tissue evidence="8">Leaves</tissue>
    </source>
</reference>
<proteinExistence type="predicted"/>
<evidence type="ECO:0000313" key="8">
    <source>
        <dbReference type="EMBL" id="RYR30096.1"/>
    </source>
</evidence>
<sequence>MFLSSSPLQDHSLAASVQFNPVLVVESAPVPRLLQAACACRSSSAQLVSAIASSQLVESSDSSQHRSSLRHLRHLLSTLSSRVVLSLLPPVLTFTTFAAAIAAYKSAVSAHFLLPEYFPVLRASSLLYQLTAPALALLLIF</sequence>
<dbReference type="GO" id="GO:0005254">
    <property type="term" value="F:chloride channel activity"/>
    <property type="evidence" value="ECO:0007669"/>
    <property type="project" value="InterPro"/>
</dbReference>
<evidence type="ECO:0000256" key="4">
    <source>
        <dbReference type="ARBA" id="ARBA00022989"/>
    </source>
</evidence>
<comment type="subcellular location">
    <subcellularLocation>
        <location evidence="1">Membrane</location>
        <topology evidence="1">Multi-pass membrane protein</topology>
    </subcellularLocation>
</comment>
<dbReference type="AlphaFoldDB" id="A0A445AUN9"/>
<evidence type="ECO:0000256" key="2">
    <source>
        <dbReference type="ARBA" id="ARBA00022448"/>
    </source>
</evidence>
<dbReference type="STRING" id="3818.A0A445AUN9"/>